<evidence type="ECO:0000313" key="7">
    <source>
        <dbReference type="EMBL" id="RTQ36653.1"/>
    </source>
</evidence>
<accession>A0A3S0GYN0</accession>
<dbReference type="InterPro" id="IPR042098">
    <property type="entry name" value="TauD-like_sf"/>
</dbReference>
<dbReference type="GO" id="GO:0005506">
    <property type="term" value="F:iron ion binding"/>
    <property type="evidence" value="ECO:0007669"/>
    <property type="project" value="InterPro"/>
</dbReference>
<reference evidence="7 8" key="1">
    <citation type="submission" date="2018-12" db="EMBL/GenBank/DDBJ databases">
        <title>The genome of Variovorax gossypii DSM 100435.</title>
        <authorList>
            <person name="Gao J."/>
            <person name="Sun J."/>
        </authorList>
    </citation>
    <scope>NUCLEOTIDE SEQUENCE [LARGE SCALE GENOMIC DNA]</scope>
    <source>
        <strain evidence="7 8">DSM 100435</strain>
    </source>
</reference>
<keyword evidence="8" id="KW-1185">Reference proteome</keyword>
<dbReference type="Gene3D" id="3.60.130.10">
    <property type="entry name" value="Clavaminate synthase-like"/>
    <property type="match status" value="1"/>
</dbReference>
<evidence type="ECO:0000259" key="6">
    <source>
        <dbReference type="Pfam" id="PF02668"/>
    </source>
</evidence>
<feature type="binding site" evidence="5">
    <location>
        <position position="298"/>
    </location>
    <ligand>
        <name>Fe cation</name>
        <dbReference type="ChEBI" id="CHEBI:24875"/>
    </ligand>
</feature>
<comment type="similarity">
    <text evidence="1">Belongs to the clavaminate synthase family.</text>
</comment>
<keyword evidence="3" id="KW-0560">Oxidoreductase</keyword>
<evidence type="ECO:0000256" key="1">
    <source>
        <dbReference type="ARBA" id="ARBA00008425"/>
    </source>
</evidence>
<dbReference type="EMBL" id="RXOE01000001">
    <property type="protein sequence ID" value="RTQ36653.1"/>
    <property type="molecule type" value="Genomic_DNA"/>
</dbReference>
<comment type="caution">
    <text evidence="7">The sequence shown here is derived from an EMBL/GenBank/DDBJ whole genome shotgun (WGS) entry which is preliminary data.</text>
</comment>
<dbReference type="InterPro" id="IPR003819">
    <property type="entry name" value="TauD/TfdA-like"/>
</dbReference>
<gene>
    <name evidence="7" type="ORF">EJP69_02615</name>
</gene>
<dbReference type="Pfam" id="PF02668">
    <property type="entry name" value="TauD"/>
    <property type="match status" value="1"/>
</dbReference>
<dbReference type="SUPFAM" id="SSF51197">
    <property type="entry name" value="Clavaminate synthase-like"/>
    <property type="match status" value="1"/>
</dbReference>
<proteinExistence type="inferred from homology"/>
<dbReference type="AlphaFoldDB" id="A0A3S0GYN0"/>
<dbReference type="GO" id="GO:0016706">
    <property type="term" value="F:2-oxoglutarate-dependent dioxygenase activity"/>
    <property type="evidence" value="ECO:0007669"/>
    <property type="project" value="UniProtKB-ARBA"/>
</dbReference>
<protein>
    <submittedName>
        <fullName evidence="7">Oxygenase</fullName>
    </submittedName>
</protein>
<dbReference type="InterPro" id="IPR014503">
    <property type="entry name" value="Clavaminate_syn-like"/>
</dbReference>
<name>A0A3S0GYN0_9BURK</name>
<dbReference type="Proteomes" id="UP000267418">
    <property type="component" value="Unassembled WGS sequence"/>
</dbReference>
<feature type="domain" description="TauD/TfdA-like" evidence="6">
    <location>
        <begin position="109"/>
        <end position="321"/>
    </location>
</feature>
<sequence length="368" mass="40966">MSDQGSRAEVSITASEAEQIRQVLGDLDYDPAGSSAYIGELRRRVYSGFPERLVRLLEVIKSSNSAAYAYLVVDNLPIDSGVRGSPQFGETGRQFKDGVLSENLLAALGAAIGEPYSISHEGLELVNNLTPHKHTRNDYTGLGSEVELDFHIENAAQAFMPEGDTSPLALLLLGLRAAPEGEGRGPFTRVADARLALARLSDEDLEALYGRNFIIRVPYRWRGATPTPRDNTDLSPVLSGPLELPRVTVAFYPDMVLPVNQRARTALENFHREVRAVSEAIDIKPGRLVFVNNRFALHSRDSFVPSFDSNDRAYRWVQRIMVTTNLWNFRSFGKRQERVFDPFLLPRASEPVRSRNADARQPALSEQA</sequence>
<dbReference type="PIRSF" id="PIRSF019543">
    <property type="entry name" value="Clavaminate_syn"/>
    <property type="match status" value="1"/>
</dbReference>
<evidence type="ECO:0000256" key="5">
    <source>
        <dbReference type="PIRSR" id="PIRSR019543-2"/>
    </source>
</evidence>
<evidence type="ECO:0000313" key="8">
    <source>
        <dbReference type="Proteomes" id="UP000267418"/>
    </source>
</evidence>
<organism evidence="7 8">
    <name type="scientific">Variovorax gossypii</name>
    <dbReference type="NCBI Taxonomy" id="1679495"/>
    <lineage>
        <taxon>Bacteria</taxon>
        <taxon>Pseudomonadati</taxon>
        <taxon>Pseudomonadota</taxon>
        <taxon>Betaproteobacteria</taxon>
        <taxon>Burkholderiales</taxon>
        <taxon>Comamonadaceae</taxon>
        <taxon>Variovorax</taxon>
    </lineage>
</organism>
<evidence type="ECO:0000256" key="2">
    <source>
        <dbReference type="ARBA" id="ARBA00022723"/>
    </source>
</evidence>
<dbReference type="RefSeq" id="WP_093307147.1">
    <property type="nucleotide sequence ID" value="NZ_RXOE01000001.1"/>
</dbReference>
<evidence type="ECO:0000256" key="4">
    <source>
        <dbReference type="ARBA" id="ARBA00023004"/>
    </source>
</evidence>
<evidence type="ECO:0000256" key="3">
    <source>
        <dbReference type="ARBA" id="ARBA00023002"/>
    </source>
</evidence>
<keyword evidence="4 5" id="KW-0408">Iron</keyword>
<dbReference type="OrthoDB" id="480112at2"/>
<keyword evidence="2 5" id="KW-0479">Metal-binding</keyword>